<evidence type="ECO:0000256" key="6">
    <source>
        <dbReference type="ARBA" id="ARBA00022977"/>
    </source>
</evidence>
<dbReference type="NCBIfam" id="NF002727">
    <property type="entry name" value="PRK02615.1"/>
    <property type="match status" value="1"/>
</dbReference>
<evidence type="ECO:0000313" key="16">
    <source>
        <dbReference type="Proteomes" id="UP000189674"/>
    </source>
</evidence>
<evidence type="ECO:0000256" key="1">
    <source>
        <dbReference type="ARBA" id="ARBA00003814"/>
    </source>
</evidence>
<dbReference type="EMBL" id="CP019791">
    <property type="protein sequence ID" value="AQT68348.1"/>
    <property type="molecule type" value="Genomic_DNA"/>
</dbReference>
<reference evidence="16" key="1">
    <citation type="submission" date="2017-02" db="EMBL/GenBank/DDBJ databases">
        <title>Comparative genomics and description of representatives of a novel lineage of planctomycetes thriving in anoxic sediments.</title>
        <authorList>
            <person name="Spring S."/>
            <person name="Bunk B."/>
            <person name="Sproer C."/>
        </authorList>
    </citation>
    <scope>NUCLEOTIDE SEQUENCE [LARGE SCALE GENOMIC DNA]</scope>
    <source>
        <strain evidence="16">ST-NAGAB-D1</strain>
    </source>
</reference>
<comment type="catalytic activity">
    <reaction evidence="9 10 11">
        <text>2-[(2R,5Z)-2-carboxy-4-methylthiazol-5(2H)-ylidene]ethyl phosphate + 4-amino-2-methyl-5-(diphosphooxymethyl)pyrimidine + 2 H(+) = thiamine phosphate + CO2 + diphosphate</text>
        <dbReference type="Rhea" id="RHEA:47844"/>
        <dbReference type="ChEBI" id="CHEBI:15378"/>
        <dbReference type="ChEBI" id="CHEBI:16526"/>
        <dbReference type="ChEBI" id="CHEBI:33019"/>
        <dbReference type="ChEBI" id="CHEBI:37575"/>
        <dbReference type="ChEBI" id="CHEBI:57841"/>
        <dbReference type="ChEBI" id="CHEBI:62899"/>
        <dbReference type="EC" id="2.5.1.3"/>
    </reaction>
</comment>
<protein>
    <recommendedName>
        <fullName evidence="10">Thiamine-phosphate synthase</fullName>
        <shortName evidence="10">TP synthase</shortName>
        <shortName evidence="10">TPS</shortName>
        <ecNumber evidence="10">2.5.1.3</ecNumber>
    </recommendedName>
    <alternativeName>
        <fullName evidence="10">Thiamine-phosphate pyrophosphorylase</fullName>
        <shortName evidence="10">TMP pyrophosphorylase</shortName>
        <shortName evidence="10">TMP-PPase</shortName>
    </alternativeName>
</protein>
<dbReference type="InterPro" id="IPR016229">
    <property type="entry name" value="TMP_synthase_cyanobac_bac"/>
</dbReference>
<dbReference type="AlphaFoldDB" id="A0A1U9NKU7"/>
<organism evidence="15 16">
    <name type="scientific">Anaerohalosphaera lusitana</name>
    <dbReference type="NCBI Taxonomy" id="1936003"/>
    <lineage>
        <taxon>Bacteria</taxon>
        <taxon>Pseudomonadati</taxon>
        <taxon>Planctomycetota</taxon>
        <taxon>Phycisphaerae</taxon>
        <taxon>Sedimentisphaerales</taxon>
        <taxon>Anaerohalosphaeraceae</taxon>
        <taxon>Anaerohalosphaera</taxon>
    </lineage>
</organism>
<dbReference type="InterPro" id="IPR036206">
    <property type="entry name" value="ThiamineP_synth_sf"/>
</dbReference>
<dbReference type="InterPro" id="IPR041397">
    <property type="entry name" value="ThiD2"/>
</dbReference>
<evidence type="ECO:0000256" key="8">
    <source>
        <dbReference type="ARBA" id="ARBA00047851"/>
    </source>
</evidence>
<dbReference type="InterPro" id="IPR034291">
    <property type="entry name" value="TMP_synthase"/>
</dbReference>
<dbReference type="Pfam" id="PF17792">
    <property type="entry name" value="ThiD2"/>
    <property type="match status" value="1"/>
</dbReference>
<evidence type="ECO:0000256" key="5">
    <source>
        <dbReference type="ARBA" id="ARBA00022842"/>
    </source>
</evidence>
<dbReference type="OrthoDB" id="9812206at2"/>
<dbReference type="EC" id="2.5.1.3" evidence="10"/>
<evidence type="ECO:0000256" key="11">
    <source>
        <dbReference type="RuleBase" id="RU003826"/>
    </source>
</evidence>
<evidence type="ECO:0000256" key="9">
    <source>
        <dbReference type="ARBA" id="ARBA00047883"/>
    </source>
</evidence>
<feature type="binding site" evidence="10">
    <location>
        <position position="277"/>
    </location>
    <ligand>
        <name>4-amino-2-methyl-5-(diphosphooxymethyl)pyrimidine</name>
        <dbReference type="ChEBI" id="CHEBI:57841"/>
    </ligand>
</feature>
<sequence>MEKSAYRIIDANLNRGREAARVMEEFCRFYLNSSELSGRAKNLRHRLCGAGNQFDISMLVSARDSGADVGRGLAVSDQLKRTELRDCFTAAVKRISEALRALAEVSQTLKPELTPIFEELRFETYTLEKDAVLAASVKSKVDRIRLYVLVTAAQANTDDELLQLTEACCRGGADCLQLRAKGLSDGRTYRLAEKMVSVCSEHQVVSIINDRPDIALASGADGVHLGQDDMPVSKVRELFNRPMIVGLSTHNADQLEQAIRERPDYVGLGPVFETRTKHIEKLAGLEYVEHAVSRLHDTGIGHVAIGGINAVNADDVISAGASAVAVCSAVTGSNDPAAACDELNNILSKAGPENDQLKAWP</sequence>
<dbReference type="InterPro" id="IPR022998">
    <property type="entry name" value="ThiamineP_synth_TenI"/>
</dbReference>
<feature type="binding site" evidence="10">
    <location>
        <position position="229"/>
    </location>
    <ligand>
        <name>Mg(2+)</name>
        <dbReference type="ChEBI" id="CHEBI:18420"/>
    </ligand>
</feature>
<dbReference type="PANTHER" id="PTHR20857">
    <property type="entry name" value="THIAMINE-PHOSPHATE PYROPHOSPHORYLASE"/>
    <property type="match status" value="1"/>
</dbReference>
<dbReference type="HAMAP" id="MF_00097">
    <property type="entry name" value="TMP_synthase"/>
    <property type="match status" value="1"/>
</dbReference>
<dbReference type="STRING" id="1936003.STSP2_01508"/>
<feature type="binding site" evidence="10">
    <location>
        <begin position="274"/>
        <end position="276"/>
    </location>
    <ligand>
        <name>2-[(2R,5Z)-2-carboxy-4-methylthiazol-5(2H)-ylidene]ethyl phosphate</name>
        <dbReference type="ChEBI" id="CHEBI:62899"/>
    </ligand>
</feature>
<evidence type="ECO:0000313" key="15">
    <source>
        <dbReference type="EMBL" id="AQT68348.1"/>
    </source>
</evidence>
<feature type="binding site" evidence="10">
    <location>
        <position position="307"/>
    </location>
    <ligand>
        <name>2-[(2R,5Z)-2-carboxy-4-methylthiazol-5(2H)-ylidene]ethyl phosphate</name>
        <dbReference type="ChEBI" id="CHEBI:62899"/>
    </ligand>
</feature>
<keyword evidence="16" id="KW-1185">Reference proteome</keyword>
<dbReference type="SUPFAM" id="SSF51391">
    <property type="entry name" value="Thiamin phosphate synthase"/>
    <property type="match status" value="1"/>
</dbReference>
<dbReference type="PIRSF" id="PIRSF000512">
    <property type="entry name" value="TMP_PPase_Cyanobac_prd"/>
    <property type="match status" value="1"/>
</dbReference>
<dbReference type="Gene3D" id="3.20.20.70">
    <property type="entry name" value="Aldolase class I"/>
    <property type="match status" value="1"/>
</dbReference>
<keyword evidence="6 10" id="KW-0784">Thiamine biosynthesis</keyword>
<evidence type="ECO:0000256" key="2">
    <source>
        <dbReference type="ARBA" id="ARBA00005165"/>
    </source>
</evidence>
<dbReference type="CDD" id="cd00564">
    <property type="entry name" value="TMP_TenI"/>
    <property type="match status" value="1"/>
</dbReference>
<proteinExistence type="inferred from homology"/>
<dbReference type="GO" id="GO:0005737">
    <property type="term" value="C:cytoplasm"/>
    <property type="evidence" value="ECO:0007669"/>
    <property type="project" value="TreeGrafter"/>
</dbReference>
<evidence type="ECO:0000259" key="14">
    <source>
        <dbReference type="Pfam" id="PF17792"/>
    </source>
</evidence>
<dbReference type="GO" id="GO:0000287">
    <property type="term" value="F:magnesium ion binding"/>
    <property type="evidence" value="ECO:0007669"/>
    <property type="project" value="UniProtKB-UniRule"/>
</dbReference>
<comment type="function">
    <text evidence="1 10">Condenses 4-methyl-5-(beta-hydroxyethyl)thiazole monophosphate (THZ-P) and 2-methyl-4-amino-5-hydroxymethyl pyrimidine pyrophosphate (HMP-PP) to form thiamine monophosphate (TMP).</text>
</comment>
<evidence type="ECO:0000256" key="10">
    <source>
        <dbReference type="HAMAP-Rule" id="MF_00097"/>
    </source>
</evidence>
<feature type="binding site" evidence="10">
    <location>
        <begin position="177"/>
        <end position="181"/>
    </location>
    <ligand>
        <name>4-amino-2-methyl-5-(diphosphooxymethyl)pyrimidine</name>
        <dbReference type="ChEBI" id="CHEBI:57841"/>
    </ligand>
</feature>
<dbReference type="InterPro" id="IPR013785">
    <property type="entry name" value="Aldolase_TIM"/>
</dbReference>
<evidence type="ECO:0000256" key="4">
    <source>
        <dbReference type="ARBA" id="ARBA00022723"/>
    </source>
</evidence>
<evidence type="ECO:0000259" key="13">
    <source>
        <dbReference type="Pfam" id="PF02581"/>
    </source>
</evidence>
<gene>
    <name evidence="10 15" type="primary">thiE</name>
    <name evidence="15" type="ORF">STSP2_01508</name>
</gene>
<keyword evidence="5 10" id="KW-0460">Magnesium</keyword>
<comment type="pathway">
    <text evidence="2 10 12">Cofactor biosynthesis; thiamine diphosphate biosynthesis; thiamine phosphate from 4-amino-2-methyl-5-diphosphomethylpyrimidine and 4-methyl-5-(2-phosphoethyl)-thiazole: step 1/1.</text>
</comment>
<keyword evidence="4 10" id="KW-0479">Metal-binding</keyword>
<dbReference type="Proteomes" id="UP000189674">
    <property type="component" value="Chromosome"/>
</dbReference>
<dbReference type="UniPathway" id="UPA00060">
    <property type="reaction ID" value="UER00141"/>
</dbReference>
<dbReference type="GO" id="GO:0009229">
    <property type="term" value="P:thiamine diphosphate biosynthetic process"/>
    <property type="evidence" value="ECO:0007669"/>
    <property type="project" value="UniProtKB-UniRule"/>
</dbReference>
<dbReference type="GO" id="GO:0004789">
    <property type="term" value="F:thiamine-phosphate diphosphorylase activity"/>
    <property type="evidence" value="ECO:0007669"/>
    <property type="project" value="UniProtKB-UniRule"/>
</dbReference>
<feature type="binding site" evidence="10">
    <location>
        <position position="248"/>
    </location>
    <ligand>
        <name>4-amino-2-methyl-5-(diphosphooxymethyl)pyrimidine</name>
        <dbReference type="ChEBI" id="CHEBI:57841"/>
    </ligand>
</feature>
<feature type="binding site" evidence="10">
    <location>
        <position position="209"/>
    </location>
    <ligand>
        <name>4-amino-2-methyl-5-(diphosphooxymethyl)pyrimidine</name>
        <dbReference type="ChEBI" id="CHEBI:57841"/>
    </ligand>
</feature>
<comment type="cofactor">
    <cofactor evidence="10">
        <name>Mg(2+)</name>
        <dbReference type="ChEBI" id="CHEBI:18420"/>
    </cofactor>
    <text evidence="10">Binds 1 Mg(2+) ion per subunit.</text>
</comment>
<dbReference type="PANTHER" id="PTHR20857:SF15">
    <property type="entry name" value="THIAMINE-PHOSPHATE SYNTHASE"/>
    <property type="match status" value="1"/>
</dbReference>
<evidence type="ECO:0000256" key="12">
    <source>
        <dbReference type="RuleBase" id="RU004253"/>
    </source>
</evidence>
<feature type="domain" description="Thiamine phosphate synthase/TenI" evidence="13">
    <location>
        <begin position="148"/>
        <end position="330"/>
    </location>
</feature>
<evidence type="ECO:0000256" key="3">
    <source>
        <dbReference type="ARBA" id="ARBA00022679"/>
    </source>
</evidence>
<feature type="domain" description="ThiD2" evidence="14">
    <location>
        <begin position="7"/>
        <end position="129"/>
    </location>
</feature>
<feature type="binding site" evidence="10">
    <location>
        <position position="210"/>
    </location>
    <ligand>
        <name>Mg(2+)</name>
        <dbReference type="ChEBI" id="CHEBI:18420"/>
    </ligand>
</feature>
<evidence type="ECO:0000256" key="7">
    <source>
        <dbReference type="ARBA" id="ARBA00047334"/>
    </source>
</evidence>
<dbReference type="Pfam" id="PF02581">
    <property type="entry name" value="TMP-TENI"/>
    <property type="match status" value="1"/>
</dbReference>
<name>A0A1U9NKU7_9BACT</name>
<dbReference type="NCBIfam" id="TIGR00693">
    <property type="entry name" value="thiE"/>
    <property type="match status" value="1"/>
</dbReference>
<comment type="catalytic activity">
    <reaction evidence="7 10 11">
        <text>4-methyl-5-(2-phosphooxyethyl)-thiazole + 4-amino-2-methyl-5-(diphosphooxymethyl)pyrimidine + H(+) = thiamine phosphate + diphosphate</text>
        <dbReference type="Rhea" id="RHEA:22328"/>
        <dbReference type="ChEBI" id="CHEBI:15378"/>
        <dbReference type="ChEBI" id="CHEBI:33019"/>
        <dbReference type="ChEBI" id="CHEBI:37575"/>
        <dbReference type="ChEBI" id="CHEBI:57841"/>
        <dbReference type="ChEBI" id="CHEBI:58296"/>
        <dbReference type="EC" id="2.5.1.3"/>
    </reaction>
</comment>
<dbReference type="GO" id="GO:0009228">
    <property type="term" value="P:thiamine biosynthetic process"/>
    <property type="evidence" value="ECO:0007669"/>
    <property type="project" value="UniProtKB-KW"/>
</dbReference>
<comment type="caution">
    <text evidence="10">Lacks conserved residue(s) required for the propagation of feature annotation.</text>
</comment>
<keyword evidence="3 10" id="KW-0808">Transferase</keyword>
<comment type="catalytic activity">
    <reaction evidence="8 10 11">
        <text>2-(2-carboxy-4-methylthiazol-5-yl)ethyl phosphate + 4-amino-2-methyl-5-(diphosphooxymethyl)pyrimidine + 2 H(+) = thiamine phosphate + CO2 + diphosphate</text>
        <dbReference type="Rhea" id="RHEA:47848"/>
        <dbReference type="ChEBI" id="CHEBI:15378"/>
        <dbReference type="ChEBI" id="CHEBI:16526"/>
        <dbReference type="ChEBI" id="CHEBI:33019"/>
        <dbReference type="ChEBI" id="CHEBI:37575"/>
        <dbReference type="ChEBI" id="CHEBI:57841"/>
        <dbReference type="ChEBI" id="CHEBI:62890"/>
        <dbReference type="EC" id="2.5.1.3"/>
    </reaction>
</comment>
<comment type="similarity">
    <text evidence="10 11">Belongs to the thiamine-phosphate synthase family.</text>
</comment>
<dbReference type="RefSeq" id="WP_146661268.1">
    <property type="nucleotide sequence ID" value="NZ_CP019791.1"/>
</dbReference>
<dbReference type="KEGG" id="alus:STSP2_01508"/>
<accession>A0A1U9NKU7</accession>
<dbReference type="FunFam" id="3.20.20.70:FF:000096">
    <property type="entry name" value="Thiamine-phosphate synthase"/>
    <property type="match status" value="1"/>
</dbReference>